<keyword evidence="9" id="KW-0175">Coiled coil</keyword>
<dbReference type="SUPFAM" id="SSF50978">
    <property type="entry name" value="WD40 repeat-like"/>
    <property type="match status" value="1"/>
</dbReference>
<dbReference type="InterPro" id="IPR019775">
    <property type="entry name" value="WD40_repeat_CS"/>
</dbReference>
<evidence type="ECO:0000313" key="12">
    <source>
        <dbReference type="EMBL" id="ORY97678.1"/>
    </source>
</evidence>
<sequence>MLDLKKKGKVPNQLTDKKKTSEKGVKVNNEEKYMRKGKPVQFKKVADKKLRKKLKDQEERIKNAAQSAARAEILQQEEAGFLEAEGLEKTYAYRQDQLAKDVDINTASKIFNLDLPDFGPYSLDYSRNGRHLLIGGKKGHLAAFDWQTGRLHFETHVKEDTHAVKWLHNETLLAAAQKKYVYIYDNSGLEIHRMKQHTDVRKLDFLPYHFLLVTVGETGYLKYHDTSTGQLVSEHRTKLGPCRAMTQNPWNAVMHLGHGNGTVTLWSPSMGKPLVKMLSHKGPVTSIAVDRRGYYMATTGMDSKVKIWDIRKYEVVNEYYTPKAATSVSISQRGLLGVGWGNRVTIWKDALSTKAQSPYMQHLQESSPINDIQFVPYEDVLGVGHKKGLTSMVVPGAGEPNFDALEANPFQTKKQRQEAEVHSLLDKLQPDMIALDPSHIGKMERKK</sequence>
<dbReference type="STRING" id="13706.A0A1X2HFH0"/>
<dbReference type="InterPro" id="IPR012952">
    <property type="entry name" value="BING4_C_dom"/>
</dbReference>
<proteinExistence type="predicted"/>
<dbReference type="GO" id="GO:0000472">
    <property type="term" value="P:endonucleolytic cleavage to generate mature 5'-end of SSU-rRNA from (SSU-rRNA, 5.8S rRNA, LSU-rRNA)"/>
    <property type="evidence" value="ECO:0007669"/>
    <property type="project" value="EnsemblFungi"/>
</dbReference>
<evidence type="ECO:0000256" key="5">
    <source>
        <dbReference type="ARBA" id="ARBA00022737"/>
    </source>
</evidence>
<evidence type="ECO:0000256" key="7">
    <source>
        <dbReference type="ARBA" id="ARBA00076453"/>
    </source>
</evidence>
<dbReference type="Gene3D" id="2.130.10.10">
    <property type="entry name" value="YVTN repeat-like/Quinoprotein amine dehydrogenase"/>
    <property type="match status" value="2"/>
</dbReference>
<keyword evidence="4 8" id="KW-0853">WD repeat</keyword>
<comment type="function">
    <text evidence="1">Involved in nucleolar processing of pre-18S ribosomal RNA.</text>
</comment>
<evidence type="ECO:0000259" key="11">
    <source>
        <dbReference type="SMART" id="SM01033"/>
    </source>
</evidence>
<dbReference type="EMBL" id="MCGN01000004">
    <property type="protein sequence ID" value="ORY97678.1"/>
    <property type="molecule type" value="Genomic_DNA"/>
</dbReference>
<dbReference type="InterPro" id="IPR036322">
    <property type="entry name" value="WD40_repeat_dom_sf"/>
</dbReference>
<name>A0A1X2HFH0_SYNRA</name>
<evidence type="ECO:0000256" key="4">
    <source>
        <dbReference type="ARBA" id="ARBA00022574"/>
    </source>
</evidence>
<dbReference type="InterPro" id="IPR001680">
    <property type="entry name" value="WD40_rpt"/>
</dbReference>
<dbReference type="SMART" id="SM00320">
    <property type="entry name" value="WD40"/>
    <property type="match status" value="6"/>
</dbReference>
<dbReference type="Proteomes" id="UP000242180">
    <property type="component" value="Unassembled WGS sequence"/>
</dbReference>
<dbReference type="PROSITE" id="PS50294">
    <property type="entry name" value="WD_REPEATS_REGION"/>
    <property type="match status" value="1"/>
</dbReference>
<gene>
    <name evidence="12" type="ORF">BCR43DRAFT_490163</name>
</gene>
<dbReference type="OrthoDB" id="10251154at2759"/>
<dbReference type="GO" id="GO:0000447">
    <property type="term" value="P:endonucleolytic cleavage in ITS1 to separate SSU-rRNA from 5.8S rRNA and LSU-rRNA from tricistronic rRNA transcript (SSU-rRNA, 5.8S rRNA, LSU-rRNA)"/>
    <property type="evidence" value="ECO:0007669"/>
    <property type="project" value="EnsemblFungi"/>
</dbReference>
<dbReference type="PROSITE" id="PS50082">
    <property type="entry name" value="WD_REPEATS_2"/>
    <property type="match status" value="1"/>
</dbReference>
<dbReference type="AlphaFoldDB" id="A0A1X2HFH0"/>
<feature type="coiled-coil region" evidence="9">
    <location>
        <begin position="47"/>
        <end position="74"/>
    </location>
</feature>
<evidence type="ECO:0000256" key="1">
    <source>
        <dbReference type="ARBA" id="ARBA00004099"/>
    </source>
</evidence>
<accession>A0A1X2HFH0</accession>
<evidence type="ECO:0000256" key="3">
    <source>
        <dbReference type="ARBA" id="ARBA00022552"/>
    </source>
</evidence>
<evidence type="ECO:0000256" key="9">
    <source>
        <dbReference type="SAM" id="Coils"/>
    </source>
</evidence>
<dbReference type="GO" id="GO:0030686">
    <property type="term" value="C:90S preribosome"/>
    <property type="evidence" value="ECO:0007669"/>
    <property type="project" value="TreeGrafter"/>
</dbReference>
<organism evidence="12 13">
    <name type="scientific">Syncephalastrum racemosum</name>
    <name type="common">Filamentous fungus</name>
    <dbReference type="NCBI Taxonomy" id="13706"/>
    <lineage>
        <taxon>Eukaryota</taxon>
        <taxon>Fungi</taxon>
        <taxon>Fungi incertae sedis</taxon>
        <taxon>Mucoromycota</taxon>
        <taxon>Mucoromycotina</taxon>
        <taxon>Mucoromycetes</taxon>
        <taxon>Mucorales</taxon>
        <taxon>Syncephalastraceae</taxon>
        <taxon>Syncephalastrum</taxon>
    </lineage>
</organism>
<dbReference type="InterPro" id="IPR015943">
    <property type="entry name" value="WD40/YVTN_repeat-like_dom_sf"/>
</dbReference>
<feature type="compositionally biased region" description="Basic and acidic residues" evidence="10">
    <location>
        <begin position="15"/>
        <end position="31"/>
    </location>
</feature>
<evidence type="ECO:0000313" key="13">
    <source>
        <dbReference type="Proteomes" id="UP000242180"/>
    </source>
</evidence>
<dbReference type="Pfam" id="PF00400">
    <property type="entry name" value="WD40"/>
    <property type="match status" value="1"/>
</dbReference>
<dbReference type="GO" id="GO:0030688">
    <property type="term" value="C:preribosome, small subunit precursor"/>
    <property type="evidence" value="ECO:0007669"/>
    <property type="project" value="EnsemblFungi"/>
</dbReference>
<dbReference type="InParanoid" id="A0A1X2HFH0"/>
<dbReference type="SMART" id="SM01033">
    <property type="entry name" value="BING4CT"/>
    <property type="match status" value="1"/>
</dbReference>
<protein>
    <recommendedName>
        <fullName evidence="7">U three protein 7</fullName>
    </recommendedName>
</protein>
<keyword evidence="13" id="KW-1185">Reference proteome</keyword>
<dbReference type="FunFam" id="2.130.10.10:FF:000378">
    <property type="entry name" value="U3 small nucleolar RNA-associated protein 7"/>
    <property type="match status" value="1"/>
</dbReference>
<keyword evidence="3" id="KW-0698">rRNA processing</keyword>
<evidence type="ECO:0000256" key="8">
    <source>
        <dbReference type="PROSITE-ProRule" id="PRU00221"/>
    </source>
</evidence>
<feature type="repeat" description="WD" evidence="8">
    <location>
        <begin position="277"/>
        <end position="318"/>
    </location>
</feature>
<comment type="subcellular location">
    <subcellularLocation>
        <location evidence="2">Nucleus</location>
        <location evidence="2">Nucleolus</location>
    </subcellularLocation>
</comment>
<feature type="domain" description="BING4 C-terminal" evidence="11">
    <location>
        <begin position="358"/>
        <end position="437"/>
    </location>
</feature>
<feature type="region of interest" description="Disordered" evidence="10">
    <location>
        <begin position="1"/>
        <end position="31"/>
    </location>
</feature>
<dbReference type="GO" id="GO:0000480">
    <property type="term" value="P:endonucleolytic cleavage in 5'-ETS of tricistronic rRNA transcript (SSU-rRNA, 5.8S rRNA, LSU-rRNA)"/>
    <property type="evidence" value="ECO:0007669"/>
    <property type="project" value="EnsemblFungi"/>
</dbReference>
<dbReference type="PROSITE" id="PS00678">
    <property type="entry name" value="WD_REPEATS_1"/>
    <property type="match status" value="1"/>
</dbReference>
<evidence type="ECO:0000256" key="10">
    <source>
        <dbReference type="SAM" id="MobiDB-lite"/>
    </source>
</evidence>
<comment type="caution">
    <text evidence="12">The sequence shown here is derived from an EMBL/GenBank/DDBJ whole genome shotgun (WGS) entry which is preliminary data.</text>
</comment>
<dbReference type="OMA" id="EFLPYHW"/>
<dbReference type="FunCoup" id="A0A1X2HFH0">
    <property type="interactions" value="930"/>
</dbReference>
<keyword evidence="6" id="KW-0539">Nucleus</keyword>
<dbReference type="Pfam" id="PF08149">
    <property type="entry name" value="BING4CT"/>
    <property type="match status" value="1"/>
</dbReference>
<reference evidence="12 13" key="1">
    <citation type="submission" date="2016-07" db="EMBL/GenBank/DDBJ databases">
        <title>Pervasive Adenine N6-methylation of Active Genes in Fungi.</title>
        <authorList>
            <consortium name="DOE Joint Genome Institute"/>
            <person name="Mondo S.J."/>
            <person name="Dannebaum R.O."/>
            <person name="Kuo R.C."/>
            <person name="Labutti K."/>
            <person name="Haridas S."/>
            <person name="Kuo A."/>
            <person name="Salamov A."/>
            <person name="Ahrendt S.R."/>
            <person name="Lipzen A."/>
            <person name="Sullivan W."/>
            <person name="Andreopoulos W.B."/>
            <person name="Clum A."/>
            <person name="Lindquist E."/>
            <person name="Daum C."/>
            <person name="Ramamoorthy G.K."/>
            <person name="Gryganskyi A."/>
            <person name="Culley D."/>
            <person name="Magnuson J.K."/>
            <person name="James T.Y."/>
            <person name="O'Malley M.A."/>
            <person name="Stajich J.E."/>
            <person name="Spatafora J.W."/>
            <person name="Visel A."/>
            <person name="Grigoriev I.V."/>
        </authorList>
    </citation>
    <scope>NUCLEOTIDE SEQUENCE [LARGE SCALE GENOMIC DNA]</scope>
    <source>
        <strain evidence="12 13">NRRL 2496</strain>
    </source>
</reference>
<dbReference type="GO" id="GO:0032040">
    <property type="term" value="C:small-subunit processome"/>
    <property type="evidence" value="ECO:0007669"/>
    <property type="project" value="EnsemblFungi"/>
</dbReference>
<dbReference type="PANTHER" id="PTHR14085:SF3">
    <property type="entry name" value="WD REPEAT-CONTAINING PROTEIN 46"/>
    <property type="match status" value="1"/>
</dbReference>
<keyword evidence="5" id="KW-0677">Repeat</keyword>
<dbReference type="PANTHER" id="PTHR14085">
    <property type="entry name" value="WD-REPEAT PROTEIN BING4"/>
    <property type="match status" value="1"/>
</dbReference>
<evidence type="ECO:0000256" key="2">
    <source>
        <dbReference type="ARBA" id="ARBA00004604"/>
    </source>
</evidence>
<dbReference type="InterPro" id="IPR040315">
    <property type="entry name" value="WDR46/Utp7"/>
</dbReference>
<evidence type="ECO:0000256" key="6">
    <source>
        <dbReference type="ARBA" id="ARBA00023242"/>
    </source>
</evidence>